<protein>
    <submittedName>
        <fullName evidence="2">Helix-turn-helix domain-containing protein</fullName>
    </submittedName>
</protein>
<comment type="caution">
    <text evidence="2">The sequence shown here is derived from an EMBL/GenBank/DDBJ whole genome shotgun (WGS) entry which is preliminary data.</text>
</comment>
<dbReference type="InterPro" id="IPR009061">
    <property type="entry name" value="DNA-bd_dom_put_sf"/>
</dbReference>
<organism evidence="2 3">
    <name type="scientific">Neobacillus kokaensis</name>
    <dbReference type="NCBI Taxonomy" id="2759023"/>
    <lineage>
        <taxon>Bacteria</taxon>
        <taxon>Bacillati</taxon>
        <taxon>Bacillota</taxon>
        <taxon>Bacilli</taxon>
        <taxon>Bacillales</taxon>
        <taxon>Bacillaceae</taxon>
        <taxon>Neobacillus</taxon>
    </lineage>
</organism>
<dbReference type="NCBIfam" id="TIGR01764">
    <property type="entry name" value="excise"/>
    <property type="match status" value="1"/>
</dbReference>
<dbReference type="InterPro" id="IPR010093">
    <property type="entry name" value="SinI_DNA-bd"/>
</dbReference>
<dbReference type="SUPFAM" id="SSF46955">
    <property type="entry name" value="Putative DNA-binding domain"/>
    <property type="match status" value="1"/>
</dbReference>
<dbReference type="EMBL" id="BNDS01000001">
    <property type="protein sequence ID" value="GHH96658.1"/>
    <property type="molecule type" value="Genomic_DNA"/>
</dbReference>
<dbReference type="InterPro" id="IPR041657">
    <property type="entry name" value="HTH_17"/>
</dbReference>
<name>A0ABQ3MY24_9BACI</name>
<evidence type="ECO:0000313" key="2">
    <source>
        <dbReference type="EMBL" id="GHH96658.1"/>
    </source>
</evidence>
<dbReference type="Gene3D" id="3.90.105.50">
    <property type="match status" value="1"/>
</dbReference>
<dbReference type="RefSeq" id="WP_191268816.1">
    <property type="nucleotide sequence ID" value="NZ_BNDS01000001.1"/>
</dbReference>
<keyword evidence="3" id="KW-1185">Reference proteome</keyword>
<feature type="domain" description="Helix-turn-helix" evidence="1">
    <location>
        <begin position="6"/>
        <end position="54"/>
    </location>
</feature>
<dbReference type="InterPro" id="IPR038148">
    <property type="entry name" value="Tn1545/Tn916_Xis"/>
</dbReference>
<accession>A0ABQ3MY24</accession>
<reference evidence="2 3" key="1">
    <citation type="journal article" date="2022" name="Int. J. Syst. Evol. Microbiol.">
        <title>Neobacillus kokaensis sp. nov., isolated from soil.</title>
        <authorList>
            <person name="Yuki K."/>
            <person name="Matsubara H."/>
            <person name="Yamaguchi S."/>
        </authorList>
    </citation>
    <scope>NUCLEOTIDE SEQUENCE [LARGE SCALE GENOMIC DNA]</scope>
    <source>
        <strain evidence="2 3">LOB 377</strain>
    </source>
</reference>
<gene>
    <name evidence="2" type="ORF">AM1BK_02010</name>
</gene>
<sequence length="70" mass="8295">MERQTLSAKEAAKYIGISYWLILDITKRKEIPCIRVGSRVLFRKDALDDWMEEKEHESVQQPKMKLVSTR</sequence>
<dbReference type="Pfam" id="PF12728">
    <property type="entry name" value="HTH_17"/>
    <property type="match status" value="1"/>
</dbReference>
<evidence type="ECO:0000259" key="1">
    <source>
        <dbReference type="Pfam" id="PF12728"/>
    </source>
</evidence>
<dbReference type="Proteomes" id="UP000637074">
    <property type="component" value="Unassembled WGS sequence"/>
</dbReference>
<evidence type="ECO:0000313" key="3">
    <source>
        <dbReference type="Proteomes" id="UP000637074"/>
    </source>
</evidence>
<proteinExistence type="predicted"/>